<dbReference type="Proteomes" id="UP000237466">
    <property type="component" value="Unassembled WGS sequence"/>
</dbReference>
<proteinExistence type="predicted"/>
<dbReference type="KEGG" id="vvl:VV93_v1c21460"/>
<sequence length="243" mass="26828">MDDLEFRRRILSDPKSRDEEVLQALNSSDSNAKFAEDVLDLDAQIKQAMKVDVPEELVDKILFKQTSYASDDKIVRPNFVRKAMALAASFAFTAGLLVGQINWGNLIVPPAQASLADTAMKHVVAESGFVRHIDEQVTSVQINAKLSPLEYYFDANFPYHVYYLNHCGFGHANALHMIFQGDKGKITLFIAPIKSPAEADFAKDGMNGIIVPIGDTSLILVGENGEDTKKFAEKLAPMIKPLV</sequence>
<name>A0A2S3RDR4_VIBVL</name>
<evidence type="ECO:0000313" key="1">
    <source>
        <dbReference type="EMBL" id="POB42066.1"/>
    </source>
</evidence>
<accession>A0A2S3RDR4</accession>
<reference evidence="1 2" key="1">
    <citation type="journal article" date="2018" name="Front. Microbiol.">
        <title>Phylogeny of Vibrio vulnificus from the Analysis of the Core-Genome: Implications for Intra-Species Taxonomy.</title>
        <authorList>
            <person name="Roig F.J."/>
            <person name="Gonzalez-Candelas F."/>
            <person name="Sanjuan E."/>
            <person name="Fouz B."/>
            <person name="Feil E.J."/>
            <person name="Llorens C."/>
            <person name="Baker-Austin C."/>
            <person name="Oliver J.D."/>
            <person name="Danin-Poleg Y."/>
            <person name="Gibas C.J."/>
            <person name="Kashi Y."/>
            <person name="Gulig P.A."/>
            <person name="Morrison S.S."/>
            <person name="Amaro C."/>
        </authorList>
    </citation>
    <scope>NUCLEOTIDE SEQUENCE [LARGE SCALE GENOMIC DNA]</scope>
    <source>
        <strain evidence="1 2">CECT4608</strain>
    </source>
</reference>
<dbReference type="Pfam" id="PF11859">
    <property type="entry name" value="DUF3379"/>
    <property type="match status" value="1"/>
</dbReference>
<comment type="caution">
    <text evidence="1">The sequence shown here is derived from an EMBL/GenBank/DDBJ whole genome shotgun (WGS) entry which is preliminary data.</text>
</comment>
<evidence type="ECO:0000313" key="2">
    <source>
        <dbReference type="Proteomes" id="UP000237466"/>
    </source>
</evidence>
<dbReference type="AlphaFoldDB" id="A0A2S3RDR4"/>
<protein>
    <submittedName>
        <fullName evidence="1">DUF3379 domain-containing protein</fullName>
    </submittedName>
</protein>
<dbReference type="EMBL" id="PDGH01000146">
    <property type="protein sequence ID" value="POB42066.1"/>
    <property type="molecule type" value="Genomic_DNA"/>
</dbReference>
<dbReference type="InterPro" id="IPR021806">
    <property type="entry name" value="DUF3379"/>
</dbReference>
<organism evidence="1 2">
    <name type="scientific">Vibrio vulnificus</name>
    <dbReference type="NCBI Taxonomy" id="672"/>
    <lineage>
        <taxon>Bacteria</taxon>
        <taxon>Pseudomonadati</taxon>
        <taxon>Pseudomonadota</taxon>
        <taxon>Gammaproteobacteria</taxon>
        <taxon>Vibrionales</taxon>
        <taxon>Vibrionaceae</taxon>
        <taxon>Vibrio</taxon>
    </lineage>
</organism>
<gene>
    <name evidence="1" type="ORF">CRN52_24115</name>
</gene>
<dbReference type="RefSeq" id="WP_011150896.1">
    <property type="nucleotide sequence ID" value="NZ_AP026552.1"/>
</dbReference>